<dbReference type="AlphaFoldDB" id="H0HWI0"/>
<feature type="transmembrane region" description="Helical" evidence="6">
    <location>
        <begin position="35"/>
        <end position="54"/>
    </location>
</feature>
<evidence type="ECO:0000313" key="9">
    <source>
        <dbReference type="Proteomes" id="UP000003250"/>
    </source>
</evidence>
<name>H0HWI0_9HYPH</name>
<feature type="domain" description="Sulfatase N-terminal" evidence="7">
    <location>
        <begin position="268"/>
        <end position="455"/>
    </location>
</feature>
<dbReference type="OrthoDB" id="8173797at2"/>
<evidence type="ECO:0000256" key="3">
    <source>
        <dbReference type="ARBA" id="ARBA00022692"/>
    </source>
</evidence>
<evidence type="ECO:0000259" key="7">
    <source>
        <dbReference type="Pfam" id="PF00884"/>
    </source>
</evidence>
<feature type="transmembrane region" description="Helical" evidence="6">
    <location>
        <begin position="7"/>
        <end position="29"/>
    </location>
</feature>
<dbReference type="PATRIC" id="fig|1107882.3.peg.4430"/>
<evidence type="ECO:0000256" key="1">
    <source>
        <dbReference type="ARBA" id="ARBA00004651"/>
    </source>
</evidence>
<dbReference type="InterPro" id="IPR050448">
    <property type="entry name" value="OpgB/LTA_synthase_biosynth"/>
</dbReference>
<evidence type="ECO:0000313" key="8">
    <source>
        <dbReference type="EMBL" id="EHK54902.1"/>
    </source>
</evidence>
<gene>
    <name evidence="8" type="ORF">MAXJ12_22705</name>
</gene>
<feature type="transmembrane region" description="Helical" evidence="6">
    <location>
        <begin position="110"/>
        <end position="134"/>
    </location>
</feature>
<reference evidence="8 9" key="1">
    <citation type="journal article" date="2012" name="J. Bacteriol.">
        <title>Draft Genome Sequence of Mesorhizobium alhagi CCNWXJ12-2T, a Novel Salt-Resistant Species Isolated from the Desert of Northwestern China.</title>
        <authorList>
            <person name="Zhou M."/>
            <person name="Chen W."/>
            <person name="Chen H."/>
            <person name="Wei G."/>
        </authorList>
    </citation>
    <scope>NUCLEOTIDE SEQUENCE [LARGE SCALE GENOMIC DNA]</scope>
    <source>
        <strain evidence="8 9">CCNWXJ12-2</strain>
    </source>
</reference>
<dbReference type="SUPFAM" id="SSF53649">
    <property type="entry name" value="Alkaline phosphatase-like"/>
    <property type="match status" value="1"/>
</dbReference>
<dbReference type="GO" id="GO:0005886">
    <property type="term" value="C:plasma membrane"/>
    <property type="evidence" value="ECO:0007669"/>
    <property type="project" value="UniProtKB-SubCell"/>
</dbReference>
<sequence length="567" mass="62072">MEMFRRAIRIIVGGWAIALTSALGVLALHEVENEWFTMPFSISVLLLLSAIFFLLSNRLAFSVYAAWAAMGTVTLVSMIKFSEQGFDLHAYDLVFLGGDSSLKVFLVENYLHLVLPVAAAISVVIFGLGAIALNEPASRTQLKWRLLIPAALSGLLPATIPASAAAHRFEYFVGGHHASAFFVSMLDIASMLGDSDLKARLAAVPMQEPYPEALSCPAAERLPDVFIVLSETQSPPFNFPQLAMPHDFADGFVSDDGKARALRVETVGGGTWMSAFAVMTGLPAGEFGWQRPYVTVALENRVKGALPEVMAKCGYRTAVITPVDDSFVNEGRFFRSIGFQTVFDADDIGLTAERQRDSFIYASAERLVEEHRRADGRPLFLLIETMFPHSPHNTRLDPQTNVPGEPLNADAEMAEYLRRVHIARQDFQTFLSGRRTDPSPRGTVVLEFGDHQASVTLPLVEALEGPGALANPDSLAYITHFTAHAFGHGFAKKLPDFDRLDIAFLGASFADAAGLPVSPLMKEAVELRDRCSGRFQSCRDRAWVDRHLRRRADSGLLDVMDSPAPGS</sequence>
<dbReference type="Gene3D" id="3.40.720.10">
    <property type="entry name" value="Alkaline Phosphatase, subunit A"/>
    <property type="match status" value="1"/>
</dbReference>
<protein>
    <submittedName>
        <fullName evidence="8">Sulfatase</fullName>
    </submittedName>
</protein>
<dbReference type="Pfam" id="PF00884">
    <property type="entry name" value="Sulfatase"/>
    <property type="match status" value="1"/>
</dbReference>
<dbReference type="Proteomes" id="UP000003250">
    <property type="component" value="Unassembled WGS sequence"/>
</dbReference>
<feature type="transmembrane region" description="Helical" evidence="6">
    <location>
        <begin position="61"/>
        <end position="79"/>
    </location>
</feature>
<dbReference type="RefSeq" id="WP_008838137.1">
    <property type="nucleotide sequence ID" value="NZ_AHAM01000185.1"/>
</dbReference>
<dbReference type="EMBL" id="AHAM01000185">
    <property type="protein sequence ID" value="EHK54902.1"/>
    <property type="molecule type" value="Genomic_DNA"/>
</dbReference>
<keyword evidence="4 6" id="KW-1133">Transmembrane helix</keyword>
<dbReference type="InterPro" id="IPR017850">
    <property type="entry name" value="Alkaline_phosphatase_core_sf"/>
</dbReference>
<evidence type="ECO:0000256" key="6">
    <source>
        <dbReference type="SAM" id="Phobius"/>
    </source>
</evidence>
<evidence type="ECO:0000256" key="5">
    <source>
        <dbReference type="ARBA" id="ARBA00023136"/>
    </source>
</evidence>
<dbReference type="PANTHER" id="PTHR47371:SF3">
    <property type="entry name" value="PHOSPHOGLYCEROL TRANSFERASE I"/>
    <property type="match status" value="1"/>
</dbReference>
<proteinExistence type="predicted"/>
<keyword evidence="5 6" id="KW-0472">Membrane</keyword>
<evidence type="ECO:0000256" key="4">
    <source>
        <dbReference type="ARBA" id="ARBA00022989"/>
    </source>
</evidence>
<comment type="subcellular location">
    <subcellularLocation>
        <location evidence="1">Cell membrane</location>
        <topology evidence="1">Multi-pass membrane protein</topology>
    </subcellularLocation>
</comment>
<evidence type="ECO:0000256" key="2">
    <source>
        <dbReference type="ARBA" id="ARBA00022475"/>
    </source>
</evidence>
<dbReference type="InterPro" id="IPR000917">
    <property type="entry name" value="Sulfatase_N"/>
</dbReference>
<keyword evidence="2" id="KW-1003">Cell membrane</keyword>
<feature type="transmembrane region" description="Helical" evidence="6">
    <location>
        <begin position="146"/>
        <end position="165"/>
    </location>
</feature>
<keyword evidence="9" id="KW-1185">Reference proteome</keyword>
<dbReference type="PANTHER" id="PTHR47371">
    <property type="entry name" value="LIPOTEICHOIC ACID SYNTHASE"/>
    <property type="match status" value="1"/>
</dbReference>
<organism evidence="8 9">
    <name type="scientific">Mesorhizobium alhagi CCNWXJ12-2</name>
    <dbReference type="NCBI Taxonomy" id="1107882"/>
    <lineage>
        <taxon>Bacteria</taxon>
        <taxon>Pseudomonadati</taxon>
        <taxon>Pseudomonadota</taxon>
        <taxon>Alphaproteobacteria</taxon>
        <taxon>Hyphomicrobiales</taxon>
        <taxon>Phyllobacteriaceae</taxon>
        <taxon>Allomesorhizobium</taxon>
    </lineage>
</organism>
<keyword evidence="3 6" id="KW-0812">Transmembrane</keyword>
<accession>H0HWI0</accession>